<dbReference type="PROSITE" id="PS51257">
    <property type="entry name" value="PROKAR_LIPOPROTEIN"/>
    <property type="match status" value="1"/>
</dbReference>
<dbReference type="Pfam" id="PF11611">
    <property type="entry name" value="DUF4352"/>
    <property type="match status" value="1"/>
</dbReference>
<keyword evidence="1" id="KW-0732">Signal</keyword>
<evidence type="ECO:0000313" key="5">
    <source>
        <dbReference type="Proteomes" id="UP001059773"/>
    </source>
</evidence>
<keyword evidence="5" id="KW-1185">Reference proteome</keyword>
<protein>
    <submittedName>
        <fullName evidence="4">DUF4352 domain-containing protein</fullName>
    </submittedName>
</protein>
<evidence type="ECO:0000313" key="4">
    <source>
        <dbReference type="EMBL" id="UUI01410.1"/>
    </source>
</evidence>
<dbReference type="InterPro" id="IPR029051">
    <property type="entry name" value="DUF4352"/>
</dbReference>
<feature type="region of interest" description="Disordered" evidence="2">
    <location>
        <begin position="196"/>
        <end position="216"/>
    </location>
</feature>
<gene>
    <name evidence="4" type="ORF">NP439_15270</name>
</gene>
<proteinExistence type="predicted"/>
<accession>A0ABY5JM88</accession>
<feature type="compositionally biased region" description="Acidic residues" evidence="2">
    <location>
        <begin position="196"/>
        <end position="208"/>
    </location>
</feature>
<dbReference type="Gene3D" id="2.60.40.1240">
    <property type="match status" value="2"/>
</dbReference>
<evidence type="ECO:0000256" key="1">
    <source>
        <dbReference type="ARBA" id="ARBA00022729"/>
    </source>
</evidence>
<sequence>MRKILLIFFVLGTFFILAACEDKGREDAENNEAANKEESDLIEKTGVIGEEISFEDLSLTVNSMEEKSSGPHQFDAPGEGNVFIIVDITLKNTGEEKMDYAARPHFYLEDSSGALLDVYGDEVDRIGSADTSVDGDTKINHFNELEPEEEVSGTQAFRVPEDYGELFLIFERWDERRPPDLQIGEIIVSLNEINEDSTVEKETEDEKESPEGFAEDQKRTIGETGIHDSRLYTQEITINDVRTEDTYEVNYLKAGEEVRDDRPLEHDYFIVFELTMKNISDEPIDSHDLAPVDVIDDDGELYARHNHFCFWPDGLDLSVVGYADKEEMEPGDSFTGELVCDVNESSHYELRYGWESDYLSNEIFWEIDMDEFGKELNK</sequence>
<dbReference type="RefSeq" id="WP_256706803.1">
    <property type="nucleotide sequence ID" value="NZ_CP101914.1"/>
</dbReference>
<feature type="domain" description="DUF4352" evidence="3">
    <location>
        <begin position="48"/>
        <end position="170"/>
    </location>
</feature>
<name>A0ABY5JM88_9BACI</name>
<organism evidence="4 5">
    <name type="scientific">Oceanobacillus jeddahense</name>
    <dbReference type="NCBI Taxonomy" id="1462527"/>
    <lineage>
        <taxon>Bacteria</taxon>
        <taxon>Bacillati</taxon>
        <taxon>Bacillota</taxon>
        <taxon>Bacilli</taxon>
        <taxon>Bacillales</taxon>
        <taxon>Bacillaceae</taxon>
        <taxon>Oceanobacillus</taxon>
    </lineage>
</organism>
<dbReference type="EMBL" id="CP101914">
    <property type="protein sequence ID" value="UUI01410.1"/>
    <property type="molecule type" value="Genomic_DNA"/>
</dbReference>
<dbReference type="Proteomes" id="UP001059773">
    <property type="component" value="Chromosome"/>
</dbReference>
<dbReference type="InterPro" id="IPR029050">
    <property type="entry name" value="Immunoprotect_excell_Ig-like"/>
</dbReference>
<reference evidence="4" key="1">
    <citation type="submission" date="2022-07" db="EMBL/GenBank/DDBJ databases">
        <title>FELIX.</title>
        <authorList>
            <person name="Wan K.H."/>
            <person name="Park S."/>
            <person name="Lawrence Q."/>
            <person name="Eichenberger J.P."/>
            <person name="Booth B.W."/>
            <person name="Piaggio A.J."/>
            <person name="Chandler J.C."/>
            <person name="Franklin A.B."/>
            <person name="Celniker S.E."/>
        </authorList>
    </citation>
    <scope>NUCLEOTIDE SEQUENCE</scope>
    <source>
        <strain evidence="4">QA-1986 374</strain>
    </source>
</reference>
<evidence type="ECO:0000259" key="3">
    <source>
        <dbReference type="Pfam" id="PF11611"/>
    </source>
</evidence>
<evidence type="ECO:0000256" key="2">
    <source>
        <dbReference type="SAM" id="MobiDB-lite"/>
    </source>
</evidence>